<dbReference type="InterPro" id="IPR027463">
    <property type="entry name" value="AcrB_DN_DC_subdom"/>
</dbReference>
<feature type="transmembrane region" description="Helical" evidence="1">
    <location>
        <begin position="848"/>
        <end position="867"/>
    </location>
</feature>
<feature type="transmembrane region" description="Helical" evidence="1">
    <location>
        <begin position="874"/>
        <end position="896"/>
    </location>
</feature>
<dbReference type="SUPFAM" id="SSF82693">
    <property type="entry name" value="Multidrug efflux transporter AcrB pore domain, PN1, PN2, PC1 and PC2 subdomains"/>
    <property type="match status" value="3"/>
</dbReference>
<feature type="transmembrane region" description="Helical" evidence="1">
    <location>
        <begin position="945"/>
        <end position="964"/>
    </location>
</feature>
<dbReference type="Proteomes" id="UP000219573">
    <property type="component" value="Unassembled WGS sequence"/>
</dbReference>
<name>A0A285HWR8_9FIRM</name>
<dbReference type="GO" id="GO:0005886">
    <property type="term" value="C:plasma membrane"/>
    <property type="evidence" value="ECO:0007669"/>
    <property type="project" value="TreeGrafter"/>
</dbReference>
<feature type="transmembrane region" description="Helical" evidence="1">
    <location>
        <begin position="459"/>
        <end position="482"/>
    </location>
</feature>
<dbReference type="PANTHER" id="PTHR32063">
    <property type="match status" value="1"/>
</dbReference>
<dbReference type="Pfam" id="PF00873">
    <property type="entry name" value="ACR_tran"/>
    <property type="match status" value="1"/>
</dbReference>
<dbReference type="AlphaFoldDB" id="A0A285HWR8"/>
<proteinExistence type="predicted"/>
<feature type="transmembrane region" description="Helical" evidence="1">
    <location>
        <begin position="356"/>
        <end position="376"/>
    </location>
</feature>
<reference evidence="3" key="1">
    <citation type="submission" date="2017-09" db="EMBL/GenBank/DDBJ databases">
        <authorList>
            <person name="Varghese N."/>
            <person name="Submissions S."/>
        </authorList>
    </citation>
    <scope>NUCLEOTIDE SEQUENCE [LARGE SCALE GENOMIC DNA]</scope>
    <source>
        <strain evidence="3">MSL47</strain>
    </source>
</reference>
<dbReference type="PRINTS" id="PR00702">
    <property type="entry name" value="ACRIFLAVINRP"/>
</dbReference>
<feature type="transmembrane region" description="Helical" evidence="1">
    <location>
        <begin position="382"/>
        <end position="406"/>
    </location>
</feature>
<dbReference type="Gene3D" id="3.30.70.1430">
    <property type="entry name" value="Multidrug efflux transporter AcrB pore domain"/>
    <property type="match status" value="2"/>
</dbReference>
<evidence type="ECO:0000313" key="2">
    <source>
        <dbReference type="EMBL" id="SNY40144.1"/>
    </source>
</evidence>
<feature type="transmembrane region" description="Helical" evidence="1">
    <location>
        <begin position="902"/>
        <end position="924"/>
    </location>
</feature>
<protein>
    <submittedName>
        <fullName evidence="2">Heavy metal efflux pump, CzcA family</fullName>
    </submittedName>
</protein>
<dbReference type="PANTHER" id="PTHR32063:SF0">
    <property type="entry name" value="SWARMING MOTILITY PROTEIN SWRC"/>
    <property type="match status" value="1"/>
</dbReference>
<keyword evidence="3" id="KW-1185">Reference proteome</keyword>
<keyword evidence="1" id="KW-1133">Transmembrane helix</keyword>
<feature type="transmembrane region" description="Helical" evidence="1">
    <location>
        <begin position="976"/>
        <end position="999"/>
    </location>
</feature>
<sequence>MKISNISVDRPVAITMIILTIILLGIISFNRLPMRQMPKTDSSFLMIRTTYRGASPEEIEDSVTKIIEENVATLNGLDTISSTSYEGYSMVKLEMEYGTDLTETKNDLRDIISRMSSILPNEADAPQIITYDPNSEAILILAISGEDLVNLKNIAEDEFKPALEKIVGVASVEISGGLERELHVNVNQDQMLGYGLNLNNIASSIKAATSNATVGNIKKGYKKISLRAVGDFNSIDEIRNISIITQSGKKIPLSEVATVEDTFADRDSFSYLNGKNSLTLLVQKEGDSNTVQVAKEALSVLDTLKKENPNIDISIISNSADDIENSISNVAKSFMVGGLLAIIILFLFLRNVRTTIIIATAIPTSVIATFVLMYFGNLTLNILSLGGLTLGVGMLLDNSIVVLENIYRHYIAGDDRIKAAKEGSAEVATAIIASTMTTAAVFLPIIFVKDMLAQLFTPFSLTVTFSLLASLFVALTFVPMLSSKLLNSNGKMEEAELESNDTGKFGTIKKIYIKILSWSLEHNKTVVAILLIGLILFGTGLGMGLIPLKMEYIPSSDLGKISVYIDLAQNTMVERTAVVLKDAENRLKDIPEIETINSSAENNSAELSLKLIDLNKRERSVDQVAEEVRTRMKGIAADIYVAAHNSMMGSTGKGGNDIKINIQGPNLEVLSKLSDIIVEQVKSIDGTRNIAKSLDDNKSEFKIYPKIEIANELGFTTAGITSAVDDAVEGNTVSTYSEDGKEYDINLKISKDQIENIDELKQLMISSATGITVPLEQVANIEEGTGYNKIEREDQERVSSISLGIYDRALNEVQQDIEEKINNLSIPAGYTVTYGGNVDNMNSSFNQLAITMILSIILVYMVMAAQFESLIHPFIVMFSVPLSLVGAVLGLSITGIPLSVPGFIGVIMLVGIVVNNAIVIIDYINSRRRTKSKKEAIIEAGETRIRPIMMTTLTTVLAMVPMSLGIGQGAEQQQPMAIVVMAGLLFSTILTLVVIPVLYDIVDEIKNKFHHIEESIG</sequence>
<feature type="transmembrane region" description="Helical" evidence="1">
    <location>
        <begin position="427"/>
        <end position="447"/>
    </location>
</feature>
<gene>
    <name evidence="2" type="ORF">SAMN06265827_12648</name>
</gene>
<keyword evidence="1" id="KW-0812">Transmembrane</keyword>
<organism evidence="2 3">
    <name type="scientific">Orenia metallireducens</name>
    <dbReference type="NCBI Taxonomy" id="1413210"/>
    <lineage>
        <taxon>Bacteria</taxon>
        <taxon>Bacillati</taxon>
        <taxon>Bacillota</taxon>
        <taxon>Clostridia</taxon>
        <taxon>Halanaerobiales</taxon>
        <taxon>Halobacteroidaceae</taxon>
        <taxon>Orenia</taxon>
    </lineage>
</organism>
<dbReference type="RefSeq" id="WP_097018958.1">
    <property type="nucleotide sequence ID" value="NZ_OBDZ01000026.1"/>
</dbReference>
<evidence type="ECO:0000313" key="3">
    <source>
        <dbReference type="Proteomes" id="UP000219573"/>
    </source>
</evidence>
<feature type="transmembrane region" description="Helical" evidence="1">
    <location>
        <begin position="12"/>
        <end position="29"/>
    </location>
</feature>
<accession>A0A285HWR8</accession>
<dbReference type="SUPFAM" id="SSF82866">
    <property type="entry name" value="Multidrug efflux transporter AcrB transmembrane domain"/>
    <property type="match status" value="2"/>
</dbReference>
<dbReference type="Gene3D" id="3.30.70.1320">
    <property type="entry name" value="Multidrug efflux transporter AcrB pore domain like"/>
    <property type="match status" value="1"/>
</dbReference>
<dbReference type="InterPro" id="IPR001036">
    <property type="entry name" value="Acrflvin-R"/>
</dbReference>
<dbReference type="Gene3D" id="3.30.70.1440">
    <property type="entry name" value="Multidrug efflux transporter AcrB pore domain"/>
    <property type="match status" value="1"/>
</dbReference>
<feature type="transmembrane region" description="Helical" evidence="1">
    <location>
        <begin position="330"/>
        <end position="349"/>
    </location>
</feature>
<feature type="transmembrane region" description="Helical" evidence="1">
    <location>
        <begin position="526"/>
        <end position="546"/>
    </location>
</feature>
<dbReference type="EMBL" id="OBDZ01000026">
    <property type="protein sequence ID" value="SNY40144.1"/>
    <property type="molecule type" value="Genomic_DNA"/>
</dbReference>
<keyword evidence="1" id="KW-0472">Membrane</keyword>
<dbReference type="Gene3D" id="1.20.1640.10">
    <property type="entry name" value="Multidrug efflux transporter AcrB transmembrane domain"/>
    <property type="match status" value="2"/>
</dbReference>
<evidence type="ECO:0000256" key="1">
    <source>
        <dbReference type="SAM" id="Phobius"/>
    </source>
</evidence>
<dbReference type="GO" id="GO:0042910">
    <property type="term" value="F:xenobiotic transmembrane transporter activity"/>
    <property type="evidence" value="ECO:0007669"/>
    <property type="project" value="TreeGrafter"/>
</dbReference>
<dbReference type="Gene3D" id="3.30.2090.10">
    <property type="entry name" value="Multidrug efflux transporter AcrB TolC docking domain, DN and DC subdomains"/>
    <property type="match status" value="2"/>
</dbReference>
<dbReference type="SUPFAM" id="SSF82714">
    <property type="entry name" value="Multidrug efflux transporter AcrB TolC docking domain, DN and DC subdomains"/>
    <property type="match status" value="2"/>
</dbReference>
<dbReference type="OrthoDB" id="9757876at2"/>